<keyword evidence="2" id="KW-0732">Signal</keyword>
<dbReference type="Proteomes" id="UP000199623">
    <property type="component" value="Unassembled WGS sequence"/>
</dbReference>
<feature type="compositionally biased region" description="Low complexity" evidence="1">
    <location>
        <begin position="33"/>
        <end position="50"/>
    </location>
</feature>
<dbReference type="OrthoDB" id="3297121at2"/>
<evidence type="ECO:0000256" key="2">
    <source>
        <dbReference type="SAM" id="SignalP"/>
    </source>
</evidence>
<sequence length="197" mass="21079">MRLRHIALLLAAVAVVAGCTTRQEAPPKVATLETGQAGAPSAAAESAKQTSRPRFRLDMTPEEQDRLSHAYDSCLNEHIGFTSPPPGSSSDMAPAPMSAEEQRKYDEVESSGVCLDKKPLPAWEYDVANPEAVDFAQKVVRCLRDKGVRYVEVAPAAPGEDRVSLSLGGEQNDSASISEGMRLIPQCEKELAAGGSR</sequence>
<feature type="region of interest" description="Disordered" evidence="1">
    <location>
        <begin position="27"/>
        <end position="56"/>
    </location>
</feature>
<name>A0A1G7SEX6_9PSEU</name>
<protein>
    <recommendedName>
        <fullName evidence="5">Lipoprotein</fullName>
    </recommendedName>
</protein>
<feature type="signal peptide" evidence="2">
    <location>
        <begin position="1"/>
        <end position="17"/>
    </location>
</feature>
<keyword evidence="4" id="KW-1185">Reference proteome</keyword>
<dbReference type="AlphaFoldDB" id="A0A1G7SEX6"/>
<evidence type="ECO:0000256" key="1">
    <source>
        <dbReference type="SAM" id="MobiDB-lite"/>
    </source>
</evidence>
<proteinExistence type="predicted"/>
<dbReference type="EMBL" id="FNCC01000006">
    <property type="protein sequence ID" value="SDG21553.1"/>
    <property type="molecule type" value="Genomic_DNA"/>
</dbReference>
<accession>A0A1G7SEX6</accession>
<evidence type="ECO:0000313" key="4">
    <source>
        <dbReference type="Proteomes" id="UP000199623"/>
    </source>
</evidence>
<feature type="compositionally biased region" description="Low complexity" evidence="1">
    <location>
        <begin position="88"/>
        <end position="99"/>
    </location>
</feature>
<organism evidence="3 4">
    <name type="scientific">Lentzea fradiae</name>
    <dbReference type="NCBI Taxonomy" id="200378"/>
    <lineage>
        <taxon>Bacteria</taxon>
        <taxon>Bacillati</taxon>
        <taxon>Actinomycetota</taxon>
        <taxon>Actinomycetes</taxon>
        <taxon>Pseudonocardiales</taxon>
        <taxon>Pseudonocardiaceae</taxon>
        <taxon>Lentzea</taxon>
    </lineage>
</organism>
<feature type="region of interest" description="Disordered" evidence="1">
    <location>
        <begin position="80"/>
        <end position="102"/>
    </location>
</feature>
<reference evidence="4" key="1">
    <citation type="submission" date="2016-10" db="EMBL/GenBank/DDBJ databases">
        <authorList>
            <person name="Varghese N."/>
            <person name="Submissions S."/>
        </authorList>
    </citation>
    <scope>NUCLEOTIDE SEQUENCE [LARGE SCALE GENOMIC DNA]</scope>
    <source>
        <strain evidence="4">CGMCC 4.3506</strain>
    </source>
</reference>
<gene>
    <name evidence="3" type="ORF">SAMN05216553_106218</name>
</gene>
<feature type="chain" id="PRO_5039343777" description="Lipoprotein" evidence="2">
    <location>
        <begin position="18"/>
        <end position="197"/>
    </location>
</feature>
<dbReference type="RefSeq" id="WP_090049822.1">
    <property type="nucleotide sequence ID" value="NZ_FNCC01000006.1"/>
</dbReference>
<evidence type="ECO:0000313" key="3">
    <source>
        <dbReference type="EMBL" id="SDG21553.1"/>
    </source>
</evidence>
<dbReference type="PROSITE" id="PS51257">
    <property type="entry name" value="PROKAR_LIPOPROTEIN"/>
    <property type="match status" value="1"/>
</dbReference>
<dbReference type="STRING" id="200378.SAMN05216553_106218"/>
<evidence type="ECO:0008006" key="5">
    <source>
        <dbReference type="Google" id="ProtNLM"/>
    </source>
</evidence>